<evidence type="ECO:0000313" key="8">
    <source>
        <dbReference type="EMBL" id="AYF03717.1"/>
    </source>
</evidence>
<dbReference type="PANTHER" id="PTHR42716">
    <property type="entry name" value="L-ASPARTATE OXIDASE"/>
    <property type="match status" value="1"/>
</dbReference>
<dbReference type="InterPro" id="IPR003953">
    <property type="entry name" value="FAD-dep_OxRdtase_2_FAD-bd"/>
</dbReference>
<proteinExistence type="predicted"/>
<dbReference type="PRINTS" id="PR00368">
    <property type="entry name" value="FADPNR"/>
</dbReference>
<comment type="cofactor">
    <cofactor evidence="1">
        <name>FAD</name>
        <dbReference type="ChEBI" id="CHEBI:57692"/>
    </cofactor>
</comment>
<dbReference type="EMBL" id="CP031080">
    <property type="protein sequence ID" value="AYF03717.1"/>
    <property type="molecule type" value="Genomic_DNA"/>
</dbReference>
<gene>
    <name evidence="8" type="ORF">PY32053_04181</name>
</gene>
<dbReference type="Pfam" id="PF00890">
    <property type="entry name" value="FAD_binding_2"/>
    <property type="match status" value="1"/>
</dbReference>
<protein>
    <submittedName>
        <fullName evidence="8">FAD-binding protein</fullName>
    </submittedName>
</protein>
<geneLocation type="plasmid" evidence="9">
    <name>pyee2</name>
</geneLocation>
<organism evidence="8 9">
    <name type="scientific">Paracoccus yeei</name>
    <dbReference type="NCBI Taxonomy" id="147645"/>
    <lineage>
        <taxon>Bacteria</taxon>
        <taxon>Pseudomonadati</taxon>
        <taxon>Pseudomonadota</taxon>
        <taxon>Alphaproteobacteria</taxon>
        <taxon>Rhodobacterales</taxon>
        <taxon>Paracoccaceae</taxon>
        <taxon>Paracoccus</taxon>
    </lineage>
</organism>
<dbReference type="AlphaFoldDB" id="A0A386USU2"/>
<sequence length="511" mass="53797">MSAGFHLTADVLIIGGGMAGAWAAIGARRAGASVVLVEKGWLGTSGVTATAGPGHWWVAPEARDEAIARRLAQSGGLNDADWMARILETTWDSLPTLADVHNFPRDDNGQPQYRAMRGPEYMRALRRRLEGTGVTIIDHAPAQELLRHADGSIGGAAGIRLPGGAPWRIEAGAVVLATGGTAFRSRLLGSWNNTGDGYLMAAEAGAQLSGMEFTAVYCVAPARTTMTRSMSFAFATYYDEAGQVLPIAGPDITRPLARALLRGPVFADLARTPEDIRAHVPTISPNFLLPFRRRGIDSYRQKFEVTLHGEGTIRGIGGIAVEDRDCGTGVPGLFVAGDAATRELVAGAISGGGNINSAWALSSGQWAGAGAARFAAASVARAGAQGIGDAGLRGGGPHVVNAPAVLALVRRAMLDYGRVLFRHDAPMRQDLAQLNAAWRDIAASGPGLRELAGMVASARWSLVAALARRESRGIHQRTDHPETDPALARRIRLRGLRHPRATPEPALEAAA</sequence>
<comment type="catalytic activity">
    <reaction evidence="5">
        <text>L-aspartate + O2 = iminosuccinate + H2O2</text>
        <dbReference type="Rhea" id="RHEA:25876"/>
        <dbReference type="ChEBI" id="CHEBI:15379"/>
        <dbReference type="ChEBI" id="CHEBI:16240"/>
        <dbReference type="ChEBI" id="CHEBI:29991"/>
        <dbReference type="ChEBI" id="CHEBI:77875"/>
        <dbReference type="EC" id="1.4.3.16"/>
    </reaction>
    <physiologicalReaction direction="left-to-right" evidence="5">
        <dbReference type="Rhea" id="RHEA:25877"/>
    </physiologicalReaction>
</comment>
<keyword evidence="2" id="KW-0285">Flavoprotein</keyword>
<dbReference type="Proteomes" id="UP000272010">
    <property type="component" value="Plasmid pYEE2"/>
</dbReference>
<keyword evidence="8" id="KW-0614">Plasmid</keyword>
<evidence type="ECO:0000313" key="9">
    <source>
        <dbReference type="Proteomes" id="UP000272010"/>
    </source>
</evidence>
<dbReference type="InterPro" id="IPR037099">
    <property type="entry name" value="Fum_R/Succ_DH_flav-like_C_sf"/>
</dbReference>
<evidence type="ECO:0000256" key="3">
    <source>
        <dbReference type="ARBA" id="ARBA00022827"/>
    </source>
</evidence>
<accession>A0A386USU2</accession>
<dbReference type="InterPro" id="IPR005288">
    <property type="entry name" value="NadB"/>
</dbReference>
<dbReference type="GO" id="GO:0009435">
    <property type="term" value="P:NAD+ biosynthetic process"/>
    <property type="evidence" value="ECO:0007669"/>
    <property type="project" value="InterPro"/>
</dbReference>
<dbReference type="PANTHER" id="PTHR42716:SF2">
    <property type="entry name" value="L-ASPARTATE OXIDASE, CHLOROPLASTIC"/>
    <property type="match status" value="1"/>
</dbReference>
<feature type="domain" description="FAD-dependent oxidoreductase 2 FAD-binding" evidence="6">
    <location>
        <begin position="10"/>
        <end position="215"/>
    </location>
</feature>
<dbReference type="GO" id="GO:0008734">
    <property type="term" value="F:L-aspartate oxidase activity"/>
    <property type="evidence" value="ECO:0007669"/>
    <property type="project" value="UniProtKB-EC"/>
</dbReference>
<feature type="domain" description="Fumarate reductase/succinate dehydrogenase flavoprotein-like C-terminal" evidence="7">
    <location>
        <begin position="449"/>
        <end position="484"/>
    </location>
</feature>
<evidence type="ECO:0000256" key="2">
    <source>
        <dbReference type="ARBA" id="ARBA00022630"/>
    </source>
</evidence>
<dbReference type="Gene3D" id="1.20.58.100">
    <property type="entry name" value="Fumarate reductase/succinate dehydrogenase flavoprotein-like, C-terminal domain"/>
    <property type="match status" value="1"/>
</dbReference>
<dbReference type="RefSeq" id="WP_233577842.1">
    <property type="nucleotide sequence ID" value="NZ_CP031080.1"/>
</dbReference>
<keyword evidence="4" id="KW-0560">Oxidoreductase</keyword>
<evidence type="ECO:0000256" key="5">
    <source>
        <dbReference type="ARBA" id="ARBA00048305"/>
    </source>
</evidence>
<dbReference type="Gene3D" id="3.50.50.60">
    <property type="entry name" value="FAD/NAD(P)-binding domain"/>
    <property type="match status" value="1"/>
</dbReference>
<evidence type="ECO:0000259" key="7">
    <source>
        <dbReference type="Pfam" id="PF02910"/>
    </source>
</evidence>
<keyword evidence="3" id="KW-0274">FAD</keyword>
<dbReference type="PRINTS" id="PR00411">
    <property type="entry name" value="PNDRDTASEI"/>
</dbReference>
<dbReference type="Pfam" id="PF02910">
    <property type="entry name" value="Succ_DH_flav_C"/>
    <property type="match status" value="1"/>
</dbReference>
<name>A0A386USU2_9RHOB</name>
<evidence type="ECO:0000256" key="4">
    <source>
        <dbReference type="ARBA" id="ARBA00023002"/>
    </source>
</evidence>
<reference evidence="9" key="1">
    <citation type="submission" date="2018-07" db="EMBL/GenBank/DDBJ databases">
        <title>Genome Structure of the Opportunistic Pathogen Paracoccus yeei (Alphaproteobacteria) and Identification of Putative Virulence Factors.</title>
        <authorList>
            <person name="Lasek R."/>
            <person name="Szuplewska M."/>
            <person name="Mitura M."/>
            <person name="Decewicz P."/>
            <person name="Chmielowska C."/>
            <person name="Pawlot A."/>
            <person name="Sentkowska D."/>
            <person name="Czarnecki J."/>
            <person name="Bartosik D."/>
        </authorList>
    </citation>
    <scope>NUCLEOTIDE SEQUENCE [LARGE SCALE GENOMIC DNA]</scope>
    <source>
        <strain evidence="9">CCUG 32053</strain>
        <plasmid evidence="9">pyee2</plasmid>
    </source>
</reference>
<dbReference type="InterPro" id="IPR015939">
    <property type="entry name" value="Fum_Rdtase/Succ_DH_flav-like_C"/>
</dbReference>
<dbReference type="SUPFAM" id="SSF51905">
    <property type="entry name" value="FAD/NAD(P)-binding domain"/>
    <property type="match status" value="1"/>
</dbReference>
<evidence type="ECO:0000259" key="6">
    <source>
        <dbReference type="Pfam" id="PF00890"/>
    </source>
</evidence>
<dbReference type="InterPro" id="IPR036188">
    <property type="entry name" value="FAD/NAD-bd_sf"/>
</dbReference>
<evidence type="ECO:0000256" key="1">
    <source>
        <dbReference type="ARBA" id="ARBA00001974"/>
    </source>
</evidence>
<dbReference type="SUPFAM" id="SSF46977">
    <property type="entry name" value="Succinate dehydrogenase/fumarate reductase flavoprotein C-terminal domain"/>
    <property type="match status" value="1"/>
</dbReference>